<gene>
    <name evidence="4" type="ORF">ENH_00020430</name>
</gene>
<evidence type="ECO:0000313" key="4">
    <source>
        <dbReference type="EMBL" id="CDJ62537.1"/>
    </source>
</evidence>
<proteinExistence type="predicted"/>
<reference evidence="4" key="1">
    <citation type="submission" date="2013-10" db="EMBL/GenBank/DDBJ databases">
        <title>Genomic analysis of the causative agents of coccidiosis in chickens.</title>
        <authorList>
            <person name="Reid A.J."/>
            <person name="Blake D."/>
            <person name="Billington K."/>
            <person name="Browne H."/>
            <person name="Dunn M."/>
            <person name="Hung S."/>
            <person name="Kawahara F."/>
            <person name="Miranda-Saavedra D."/>
            <person name="Mourier T."/>
            <person name="Nagra H."/>
            <person name="Otto T.D."/>
            <person name="Rawlings N."/>
            <person name="Sanchez A."/>
            <person name="Sanders M."/>
            <person name="Subramaniam C."/>
            <person name="Tay Y."/>
            <person name="Dear P."/>
            <person name="Doerig C."/>
            <person name="Gruber A."/>
            <person name="Parkinson J."/>
            <person name="Shirley M."/>
            <person name="Wan K.L."/>
            <person name="Berriman M."/>
            <person name="Tomley F."/>
            <person name="Pain A."/>
        </authorList>
    </citation>
    <scope>NUCLEOTIDE SEQUENCE [LARGE SCALE GENOMIC DNA]</scope>
    <source>
        <strain evidence="4">Houghton</strain>
    </source>
</reference>
<keyword evidence="5" id="KW-1185">Reference proteome</keyword>
<keyword evidence="1" id="KW-0646">Protease inhibitor</keyword>
<organism evidence="4 5">
    <name type="scientific">Eimeria necatrix</name>
    <dbReference type="NCBI Taxonomy" id="51315"/>
    <lineage>
        <taxon>Eukaryota</taxon>
        <taxon>Sar</taxon>
        <taxon>Alveolata</taxon>
        <taxon>Apicomplexa</taxon>
        <taxon>Conoidasida</taxon>
        <taxon>Coccidia</taxon>
        <taxon>Eucoccidiorida</taxon>
        <taxon>Eimeriorina</taxon>
        <taxon>Eimeriidae</taxon>
        <taxon>Eimeria</taxon>
    </lineage>
</organism>
<keyword evidence="3" id="KW-0732">Signal</keyword>
<feature type="signal peptide" evidence="3">
    <location>
        <begin position="1"/>
        <end position="27"/>
    </location>
</feature>
<name>U6MEA6_9EIME</name>
<dbReference type="AlphaFoldDB" id="U6MEA6"/>
<dbReference type="InterPro" id="IPR036331">
    <property type="entry name" value="Chagasin-like_sf"/>
</dbReference>
<evidence type="ECO:0000256" key="2">
    <source>
        <dbReference type="ARBA" id="ARBA00022704"/>
    </source>
</evidence>
<keyword evidence="2" id="KW-0789">Thiol protease inhibitor</keyword>
<dbReference type="OrthoDB" id="345913at2759"/>
<dbReference type="GeneID" id="25472216"/>
<dbReference type="EMBL" id="HG722495">
    <property type="protein sequence ID" value="CDJ62537.1"/>
    <property type="molecule type" value="Genomic_DNA"/>
</dbReference>
<sequence length="187" mass="19285">MQLSGRVLGFLFAVGLVCCFTMPGAAAAGSSPEELQQHLDNATQVVEFSHVGGAESADTAEIRVPVGSTVVVRLQSVGGYRPVLVSAQSGAVGLSELSQASPSSAEDVKQLIEQGPPIPEGLQVQLPTPFTAPSSGGGMGLVGAPVPFLSVIRAGEAGTYSLRYDIVRPWAPSDGSQFLLKLHVEKS</sequence>
<evidence type="ECO:0000313" key="5">
    <source>
        <dbReference type="Proteomes" id="UP000030754"/>
    </source>
</evidence>
<reference evidence="4" key="2">
    <citation type="submission" date="2013-10" db="EMBL/GenBank/DDBJ databases">
        <authorList>
            <person name="Aslett M."/>
        </authorList>
    </citation>
    <scope>NUCLEOTIDE SEQUENCE [LARGE SCALE GENOMIC DNA]</scope>
    <source>
        <strain evidence="4">Houghton</strain>
    </source>
</reference>
<dbReference type="RefSeq" id="XP_013439899.1">
    <property type="nucleotide sequence ID" value="XM_013584445.1"/>
</dbReference>
<evidence type="ECO:0000256" key="1">
    <source>
        <dbReference type="ARBA" id="ARBA00022690"/>
    </source>
</evidence>
<accession>U6MEA6</accession>
<dbReference type="Proteomes" id="UP000030754">
    <property type="component" value="Unassembled WGS sequence"/>
</dbReference>
<evidence type="ECO:0000256" key="3">
    <source>
        <dbReference type="SAM" id="SignalP"/>
    </source>
</evidence>
<feature type="chain" id="PRO_5004673639" evidence="3">
    <location>
        <begin position="28"/>
        <end position="187"/>
    </location>
</feature>
<dbReference type="GO" id="GO:0004869">
    <property type="term" value="F:cysteine-type endopeptidase inhibitor activity"/>
    <property type="evidence" value="ECO:0007669"/>
    <property type="project" value="UniProtKB-KW"/>
</dbReference>
<dbReference type="VEuPathDB" id="ToxoDB:ENH_00020430"/>
<dbReference type="Gene3D" id="2.60.40.2020">
    <property type="match status" value="1"/>
</dbReference>
<protein>
    <submittedName>
        <fullName evidence="4">Uncharacterized protein</fullName>
    </submittedName>
</protein>